<feature type="transmembrane region" description="Helical" evidence="14">
    <location>
        <begin position="224"/>
        <end position="248"/>
    </location>
</feature>
<evidence type="ECO:0000313" key="16">
    <source>
        <dbReference type="EMBL" id="HIS47040.1"/>
    </source>
</evidence>
<reference evidence="16" key="1">
    <citation type="submission" date="2020-10" db="EMBL/GenBank/DDBJ databases">
        <authorList>
            <person name="Gilroy R."/>
        </authorList>
    </citation>
    <scope>NUCLEOTIDE SEQUENCE</scope>
    <source>
        <strain evidence="16">CHK178-757</strain>
    </source>
</reference>
<keyword evidence="7 14" id="KW-0812">Transmembrane</keyword>
<evidence type="ECO:0000256" key="10">
    <source>
        <dbReference type="ARBA" id="ARBA00022840"/>
    </source>
</evidence>
<name>A0A9D1JR66_9FIRM</name>
<dbReference type="InterPro" id="IPR005467">
    <property type="entry name" value="His_kinase_dom"/>
</dbReference>
<evidence type="ECO:0000256" key="2">
    <source>
        <dbReference type="ARBA" id="ARBA00004651"/>
    </source>
</evidence>
<comment type="catalytic activity">
    <reaction evidence="1">
        <text>ATP + protein L-histidine = ADP + protein N-phospho-L-histidine.</text>
        <dbReference type="EC" id="2.7.13.3"/>
    </reaction>
</comment>
<dbReference type="SMART" id="SM00387">
    <property type="entry name" value="HATPase_c"/>
    <property type="match status" value="1"/>
</dbReference>
<dbReference type="PANTHER" id="PTHR45528:SF1">
    <property type="entry name" value="SENSOR HISTIDINE KINASE CPXA"/>
    <property type="match status" value="1"/>
</dbReference>
<dbReference type="EMBL" id="DVIT01000022">
    <property type="protein sequence ID" value="HIS47040.1"/>
    <property type="molecule type" value="Genomic_DNA"/>
</dbReference>
<dbReference type="PANTHER" id="PTHR45528">
    <property type="entry name" value="SENSOR HISTIDINE KINASE CPXA"/>
    <property type="match status" value="1"/>
</dbReference>
<evidence type="ECO:0000256" key="6">
    <source>
        <dbReference type="ARBA" id="ARBA00022679"/>
    </source>
</evidence>
<evidence type="ECO:0000313" key="17">
    <source>
        <dbReference type="Proteomes" id="UP000823927"/>
    </source>
</evidence>
<keyword evidence="5" id="KW-0597">Phosphoprotein</keyword>
<sequence length="701" mass="79022">MEDKWLRKNVPLKILAHLSMFISFAVILVVAIYTCLYMEIYFSYGRDMSTDSKNPYFSSTLFYDDFSGGISKVITLINACNEYDAYGDAEEIRSWHEIYLGDYTNFQYALYDPQGNLIVKSPGFNVSPETVDASGTTDNGRIFYYSIDISELGLFTTQEVPEVQQEYGTASRLGSNFLSDEWYFFSGEAAGGKIGYVYIYVPENLVAGDAFYFHSQICATVEHWRLPVFFGGLMALFLFILCFIYTVLSAGWRRGESQVRILWLDKIYTEIAACIMFCIFTLFGIAVIMFVGWTIDGRSMGEILGAAIMVVPAYTASMACIYSLARRGKAHNFLSQSLIYRLFHGTYVVIYQGVINNNLMRKYISVILGLGIADFILMALVFSAGSMMFLFLVIGIYCCEFIYVGRKLMAIQDIAKGAGEIAAGHLDYKIDTKDMGSGVFLEFANNINNIGQGLNRAVDESIKSERMKADLITNVSHDIKTPLTSIINYVDLLKRMNITDEPAREYIDILDSKSQRLKMLIEDLVEASRASSGNITLERSDIDFNELVQQVAGTYMEKYEQRQLALVMRSPDHPLMINADGRRMYRVLDNLFNNAFKYAMSGSRIYIDLYGDEGQVYFIMKNISQAPLNITAEELTQRFVRGDESRTTEGSGLGLSIAESLVQLHGGTFKIYLDGDLFKAMIIMPQAESEIQEPDGFSEVN</sequence>
<feature type="transmembrane region" description="Helical" evidence="14">
    <location>
        <begin position="375"/>
        <end position="399"/>
    </location>
</feature>
<evidence type="ECO:0000256" key="1">
    <source>
        <dbReference type="ARBA" id="ARBA00000085"/>
    </source>
</evidence>
<evidence type="ECO:0000256" key="13">
    <source>
        <dbReference type="ARBA" id="ARBA00023136"/>
    </source>
</evidence>
<keyword evidence="9 16" id="KW-0418">Kinase</keyword>
<evidence type="ECO:0000259" key="15">
    <source>
        <dbReference type="PROSITE" id="PS50109"/>
    </source>
</evidence>
<gene>
    <name evidence="16" type="ORF">IAB46_05680</name>
</gene>
<proteinExistence type="predicted"/>
<dbReference type="PRINTS" id="PR00344">
    <property type="entry name" value="BCTRLSENSOR"/>
</dbReference>
<keyword evidence="10" id="KW-0067">ATP-binding</keyword>
<evidence type="ECO:0000256" key="14">
    <source>
        <dbReference type="SAM" id="Phobius"/>
    </source>
</evidence>
<feature type="transmembrane region" description="Helical" evidence="14">
    <location>
        <begin position="268"/>
        <end position="291"/>
    </location>
</feature>
<dbReference type="InterPro" id="IPR036890">
    <property type="entry name" value="HATPase_C_sf"/>
</dbReference>
<dbReference type="InterPro" id="IPR036097">
    <property type="entry name" value="HisK_dim/P_sf"/>
</dbReference>
<evidence type="ECO:0000256" key="9">
    <source>
        <dbReference type="ARBA" id="ARBA00022777"/>
    </source>
</evidence>
<dbReference type="Pfam" id="PF00512">
    <property type="entry name" value="HisKA"/>
    <property type="match status" value="1"/>
</dbReference>
<dbReference type="Proteomes" id="UP000823927">
    <property type="component" value="Unassembled WGS sequence"/>
</dbReference>
<evidence type="ECO:0000256" key="12">
    <source>
        <dbReference type="ARBA" id="ARBA00023012"/>
    </source>
</evidence>
<keyword evidence="6" id="KW-0808">Transferase</keyword>
<dbReference type="GO" id="GO:0005886">
    <property type="term" value="C:plasma membrane"/>
    <property type="evidence" value="ECO:0007669"/>
    <property type="project" value="UniProtKB-SubCell"/>
</dbReference>
<dbReference type="CDD" id="cd00082">
    <property type="entry name" value="HisKA"/>
    <property type="match status" value="1"/>
</dbReference>
<dbReference type="Gene3D" id="3.30.565.10">
    <property type="entry name" value="Histidine kinase-like ATPase, C-terminal domain"/>
    <property type="match status" value="1"/>
</dbReference>
<feature type="transmembrane region" description="Helical" evidence="14">
    <location>
        <begin position="21"/>
        <end position="44"/>
    </location>
</feature>
<keyword evidence="13 14" id="KW-0472">Membrane</keyword>
<dbReference type="Pfam" id="PF02518">
    <property type="entry name" value="HATPase_c"/>
    <property type="match status" value="1"/>
</dbReference>
<evidence type="ECO:0000256" key="3">
    <source>
        <dbReference type="ARBA" id="ARBA00012438"/>
    </source>
</evidence>
<comment type="caution">
    <text evidence="16">The sequence shown here is derived from an EMBL/GenBank/DDBJ whole genome shotgun (WGS) entry which is preliminary data.</text>
</comment>
<protein>
    <recommendedName>
        <fullName evidence="3">histidine kinase</fullName>
        <ecNumber evidence="3">2.7.13.3</ecNumber>
    </recommendedName>
</protein>
<feature type="transmembrane region" description="Helical" evidence="14">
    <location>
        <begin position="303"/>
        <end position="325"/>
    </location>
</feature>
<dbReference type="Gene3D" id="1.10.287.130">
    <property type="match status" value="1"/>
</dbReference>
<comment type="subcellular location">
    <subcellularLocation>
        <location evidence="2">Cell membrane</location>
        <topology evidence="2">Multi-pass membrane protein</topology>
    </subcellularLocation>
</comment>
<feature type="domain" description="Histidine kinase" evidence="15">
    <location>
        <begin position="474"/>
        <end position="688"/>
    </location>
</feature>
<reference evidence="16" key="2">
    <citation type="journal article" date="2021" name="PeerJ">
        <title>Extensive microbial diversity within the chicken gut microbiome revealed by metagenomics and culture.</title>
        <authorList>
            <person name="Gilroy R."/>
            <person name="Ravi A."/>
            <person name="Getino M."/>
            <person name="Pursley I."/>
            <person name="Horton D.L."/>
            <person name="Alikhan N.F."/>
            <person name="Baker D."/>
            <person name="Gharbi K."/>
            <person name="Hall N."/>
            <person name="Watson M."/>
            <person name="Adriaenssens E.M."/>
            <person name="Foster-Nyarko E."/>
            <person name="Jarju S."/>
            <person name="Secka A."/>
            <person name="Antonio M."/>
            <person name="Oren A."/>
            <person name="Chaudhuri R.R."/>
            <person name="La Ragione R."/>
            <person name="Hildebrand F."/>
            <person name="Pallen M.J."/>
        </authorList>
    </citation>
    <scope>NUCLEOTIDE SEQUENCE</scope>
    <source>
        <strain evidence="16">CHK178-757</strain>
    </source>
</reference>
<evidence type="ECO:0000256" key="5">
    <source>
        <dbReference type="ARBA" id="ARBA00022553"/>
    </source>
</evidence>
<dbReference type="InterPro" id="IPR003661">
    <property type="entry name" value="HisK_dim/P_dom"/>
</dbReference>
<keyword evidence="12" id="KW-0902">Two-component regulatory system</keyword>
<dbReference type="PROSITE" id="PS50109">
    <property type="entry name" value="HIS_KIN"/>
    <property type="match status" value="1"/>
</dbReference>
<evidence type="ECO:0000256" key="7">
    <source>
        <dbReference type="ARBA" id="ARBA00022692"/>
    </source>
</evidence>
<evidence type="ECO:0000256" key="4">
    <source>
        <dbReference type="ARBA" id="ARBA00022475"/>
    </source>
</evidence>
<keyword evidence="4" id="KW-1003">Cell membrane</keyword>
<dbReference type="InterPro" id="IPR003594">
    <property type="entry name" value="HATPase_dom"/>
</dbReference>
<evidence type="ECO:0000256" key="11">
    <source>
        <dbReference type="ARBA" id="ARBA00022989"/>
    </source>
</evidence>
<dbReference type="SMART" id="SM00388">
    <property type="entry name" value="HisKA"/>
    <property type="match status" value="1"/>
</dbReference>
<dbReference type="SUPFAM" id="SSF55874">
    <property type="entry name" value="ATPase domain of HSP90 chaperone/DNA topoisomerase II/histidine kinase"/>
    <property type="match status" value="1"/>
</dbReference>
<dbReference type="InterPro" id="IPR050398">
    <property type="entry name" value="HssS/ArlS-like"/>
</dbReference>
<organism evidence="16 17">
    <name type="scientific">Candidatus Scybalocola faecigallinarum</name>
    <dbReference type="NCBI Taxonomy" id="2840941"/>
    <lineage>
        <taxon>Bacteria</taxon>
        <taxon>Bacillati</taxon>
        <taxon>Bacillota</taxon>
        <taxon>Clostridia</taxon>
        <taxon>Lachnospirales</taxon>
        <taxon>Lachnospiraceae</taxon>
        <taxon>Lachnospiraceae incertae sedis</taxon>
        <taxon>Candidatus Scybalocola (ex Gilroy et al. 2021)</taxon>
    </lineage>
</organism>
<dbReference type="EC" id="2.7.13.3" evidence="3"/>
<keyword evidence="11 14" id="KW-1133">Transmembrane helix</keyword>
<dbReference type="InterPro" id="IPR004358">
    <property type="entry name" value="Sig_transdc_His_kin-like_C"/>
</dbReference>
<dbReference type="GO" id="GO:0000155">
    <property type="term" value="F:phosphorelay sensor kinase activity"/>
    <property type="evidence" value="ECO:0007669"/>
    <property type="project" value="InterPro"/>
</dbReference>
<dbReference type="SUPFAM" id="SSF47384">
    <property type="entry name" value="Homodimeric domain of signal transducing histidine kinase"/>
    <property type="match status" value="1"/>
</dbReference>
<accession>A0A9D1JR66</accession>
<keyword evidence="8" id="KW-0547">Nucleotide-binding</keyword>
<dbReference type="AlphaFoldDB" id="A0A9D1JR66"/>
<dbReference type="GO" id="GO:0005524">
    <property type="term" value="F:ATP binding"/>
    <property type="evidence" value="ECO:0007669"/>
    <property type="project" value="UniProtKB-KW"/>
</dbReference>
<evidence type="ECO:0000256" key="8">
    <source>
        <dbReference type="ARBA" id="ARBA00022741"/>
    </source>
</evidence>
<feature type="transmembrane region" description="Helical" evidence="14">
    <location>
        <begin position="337"/>
        <end position="355"/>
    </location>
</feature>